<evidence type="ECO:0000259" key="1">
    <source>
        <dbReference type="Pfam" id="PF02469"/>
    </source>
</evidence>
<dbReference type="Pfam" id="PF02469">
    <property type="entry name" value="Fasciclin"/>
    <property type="match status" value="1"/>
</dbReference>
<keyword evidence="3" id="KW-1185">Reference proteome</keyword>
<reference evidence="2 3" key="1">
    <citation type="submission" date="2018-10" db="EMBL/GenBank/DDBJ databases">
        <title>Butyricimonas faecalis sp. nov., isolated from human faeces and emended description of the genus Butyricimonas.</title>
        <authorList>
            <person name="Le Roy T."/>
            <person name="Van der Smissen P."/>
            <person name="Paquot A."/>
            <person name="Delzenne N."/>
            <person name="Muccioli G."/>
            <person name="Collet J.-F."/>
            <person name="Cani P.D."/>
        </authorList>
    </citation>
    <scope>NUCLEOTIDE SEQUENCE [LARGE SCALE GENOMIC DNA]</scope>
    <source>
        <strain evidence="2 3">H184</strain>
    </source>
</reference>
<accession>A0A3S9VV23</accession>
<dbReference type="KEGG" id="buy:D8S85_12755"/>
<dbReference type="InterPro" id="IPR036378">
    <property type="entry name" value="FAS1_dom_sf"/>
</dbReference>
<dbReference type="AlphaFoldDB" id="A0A3S9VV23"/>
<protein>
    <recommendedName>
        <fullName evidence="1">FAS1 domain-containing protein</fullName>
    </recommendedName>
</protein>
<dbReference type="SUPFAM" id="SSF82153">
    <property type="entry name" value="FAS1 domain"/>
    <property type="match status" value="1"/>
</dbReference>
<dbReference type="Proteomes" id="UP000270673">
    <property type="component" value="Chromosome"/>
</dbReference>
<dbReference type="RefSeq" id="WP_106480985.1">
    <property type="nucleotide sequence ID" value="NZ_CP032819.1"/>
</dbReference>
<name>A0A3S9VV23_9BACT</name>
<dbReference type="InterPro" id="IPR000782">
    <property type="entry name" value="FAS1_domain"/>
</dbReference>
<organism evidence="2 3">
    <name type="scientific">Butyricimonas faecalis</name>
    <dbReference type="NCBI Taxonomy" id="2093856"/>
    <lineage>
        <taxon>Bacteria</taxon>
        <taxon>Pseudomonadati</taxon>
        <taxon>Bacteroidota</taxon>
        <taxon>Bacteroidia</taxon>
        <taxon>Bacteroidales</taxon>
        <taxon>Odoribacteraceae</taxon>
        <taxon>Butyricimonas</taxon>
    </lineage>
</organism>
<proteinExistence type="predicted"/>
<dbReference type="EMBL" id="CP032819">
    <property type="protein sequence ID" value="AZS30329.1"/>
    <property type="molecule type" value="Genomic_DNA"/>
</dbReference>
<evidence type="ECO:0000313" key="2">
    <source>
        <dbReference type="EMBL" id="AZS30329.1"/>
    </source>
</evidence>
<feature type="domain" description="FAS1" evidence="1">
    <location>
        <begin position="47"/>
        <end position="196"/>
    </location>
</feature>
<evidence type="ECO:0000313" key="3">
    <source>
        <dbReference type="Proteomes" id="UP000270673"/>
    </source>
</evidence>
<dbReference type="Gene3D" id="2.30.180.10">
    <property type="entry name" value="FAS1 domain"/>
    <property type="match status" value="1"/>
</dbReference>
<gene>
    <name evidence="2" type="ORF">D8S85_12755</name>
</gene>
<dbReference type="OrthoDB" id="1099567at2"/>
<sequence>MKIVVVTVLLITFWACGTKYNYIDTGISNGVHDCSMLEYLKGDTYNWDTIVRIIERAKLTYLFEGDNENEQITFLGPTNHSIRNWMYDSAYVSVNSIPIEKCKRMVLHHVIKGRYMMTDIPRGSIASSGSFERQGGVEMITLSGNKVWFYTVSSEAYGVPDAGPLTLNCISLDTQKSIPLACPDIQTHTGVVISLDYNFYCGEL</sequence>